<evidence type="ECO:0000256" key="4">
    <source>
        <dbReference type="ARBA" id="ARBA00022692"/>
    </source>
</evidence>
<keyword evidence="3" id="KW-0716">Sensory transduction</keyword>
<evidence type="ECO:0000256" key="7">
    <source>
        <dbReference type="ARBA" id="ARBA00023136"/>
    </source>
</evidence>
<keyword evidence="6 10" id="KW-1133">Transmembrane helix</keyword>
<evidence type="ECO:0000256" key="1">
    <source>
        <dbReference type="ARBA" id="ARBA00004651"/>
    </source>
</evidence>
<keyword evidence="2" id="KW-1003">Cell membrane</keyword>
<keyword evidence="9" id="KW-0807">Transducer</keyword>
<dbReference type="GO" id="GO:0007165">
    <property type="term" value="P:signal transduction"/>
    <property type="evidence" value="ECO:0007669"/>
    <property type="project" value="UniProtKB-KW"/>
</dbReference>
<comment type="subcellular location">
    <subcellularLocation>
        <location evidence="1">Cell membrane</location>
        <topology evidence="1">Multi-pass membrane protein</topology>
    </subcellularLocation>
</comment>
<dbReference type="EMBL" id="MW170369">
    <property type="protein sequence ID" value="QWT83551.1"/>
    <property type="molecule type" value="mRNA"/>
</dbReference>
<keyword evidence="4 10" id="KW-0812">Transmembrane</keyword>
<proteinExistence type="evidence at transcript level"/>
<evidence type="ECO:0000256" key="2">
    <source>
        <dbReference type="ARBA" id="ARBA00022475"/>
    </source>
</evidence>
<dbReference type="InterPro" id="IPR004117">
    <property type="entry name" value="7tm6_olfct_rcpt"/>
</dbReference>
<evidence type="ECO:0000256" key="6">
    <source>
        <dbReference type="ARBA" id="ARBA00022989"/>
    </source>
</evidence>
<dbReference type="PANTHER" id="PTHR21137:SF35">
    <property type="entry name" value="ODORANT RECEPTOR 19A-RELATED"/>
    <property type="match status" value="1"/>
</dbReference>
<keyword evidence="5" id="KW-0552">Olfaction</keyword>
<evidence type="ECO:0000256" key="9">
    <source>
        <dbReference type="ARBA" id="ARBA00023224"/>
    </source>
</evidence>
<feature type="transmembrane region" description="Helical" evidence="10">
    <location>
        <begin position="91"/>
        <end position="114"/>
    </location>
</feature>
<accession>A0A8F2JGI0</accession>
<evidence type="ECO:0000256" key="10">
    <source>
        <dbReference type="SAM" id="Phobius"/>
    </source>
</evidence>
<dbReference type="GO" id="GO:0005549">
    <property type="term" value="F:odorant binding"/>
    <property type="evidence" value="ECO:0007669"/>
    <property type="project" value="InterPro"/>
</dbReference>
<sequence length="126" mass="14049">MAPANGTISFVNNFNFIYPTHRGSTTTSKLGVFSIVMMILLQIFVLGWCANEICHESVGVANAICASDWYEQSEKVKKLLIIMIMRAQKPIGITAGPFFLMTTGSALMTLKFAYSYMSLMIQNYEN</sequence>
<evidence type="ECO:0000313" key="11">
    <source>
        <dbReference type="EMBL" id="QWT83551.1"/>
    </source>
</evidence>
<keyword evidence="8 11" id="KW-0675">Receptor</keyword>
<evidence type="ECO:0000256" key="8">
    <source>
        <dbReference type="ARBA" id="ARBA00023170"/>
    </source>
</evidence>
<dbReference type="GO" id="GO:0004984">
    <property type="term" value="F:olfactory receptor activity"/>
    <property type="evidence" value="ECO:0007669"/>
    <property type="project" value="InterPro"/>
</dbReference>
<reference evidence="11" key="1">
    <citation type="submission" date="2020-10" db="EMBL/GenBank/DDBJ databases">
        <authorList>
            <person name="Ouyang K."/>
            <person name="Du C."/>
            <person name="Lu Y."/>
            <person name="Su X.-L."/>
            <person name="Bai J.-G."/>
            <person name="Huang S.-T."/>
            <person name="Yu K.-C."/>
            <person name="Mi X."/>
            <person name="Wang H.-J."/>
            <person name="Wang Y.-F."/>
            <person name="Bian J.-N."/>
            <person name="Zhao P."/>
        </authorList>
    </citation>
    <scope>NUCLEOTIDE SEQUENCE</scope>
</reference>
<name>A0A8F2JGI0_EUCSC</name>
<evidence type="ECO:0000256" key="5">
    <source>
        <dbReference type="ARBA" id="ARBA00022725"/>
    </source>
</evidence>
<dbReference type="GO" id="GO:0005886">
    <property type="term" value="C:plasma membrane"/>
    <property type="evidence" value="ECO:0007669"/>
    <property type="project" value="UniProtKB-SubCell"/>
</dbReference>
<protein>
    <submittedName>
        <fullName evidence="11">Odorant receptor 52</fullName>
    </submittedName>
</protein>
<dbReference type="Pfam" id="PF02949">
    <property type="entry name" value="7tm_6"/>
    <property type="match status" value="1"/>
</dbReference>
<dbReference type="AlphaFoldDB" id="A0A8F2JGI0"/>
<organism evidence="11">
    <name type="scientific">Eucryptorrhynchus scrobiculatus</name>
    <name type="common">Snout weevil</name>
    <name type="synonym">Eucryptorrhynchus chinensis</name>
    <dbReference type="NCBI Taxonomy" id="1552824"/>
    <lineage>
        <taxon>Eukaryota</taxon>
        <taxon>Metazoa</taxon>
        <taxon>Ecdysozoa</taxon>
        <taxon>Arthropoda</taxon>
        <taxon>Hexapoda</taxon>
        <taxon>Insecta</taxon>
        <taxon>Pterygota</taxon>
        <taxon>Neoptera</taxon>
        <taxon>Endopterygota</taxon>
        <taxon>Coleoptera</taxon>
        <taxon>Polyphaga</taxon>
        <taxon>Cucujiformia</taxon>
        <taxon>Curculionidae</taxon>
        <taxon>Cryptorhynchinae</taxon>
        <taxon>Eucryptorrhynchus</taxon>
    </lineage>
</organism>
<keyword evidence="7 10" id="KW-0472">Membrane</keyword>
<feature type="transmembrane region" description="Helical" evidence="10">
    <location>
        <begin position="30"/>
        <end position="50"/>
    </location>
</feature>
<evidence type="ECO:0000256" key="3">
    <source>
        <dbReference type="ARBA" id="ARBA00022606"/>
    </source>
</evidence>
<dbReference type="PANTHER" id="PTHR21137">
    <property type="entry name" value="ODORANT RECEPTOR"/>
    <property type="match status" value="1"/>
</dbReference>